<evidence type="ECO:0000313" key="6">
    <source>
        <dbReference type="EMBL" id="POS81307.1"/>
    </source>
</evidence>
<dbReference type="GO" id="GO:0008270">
    <property type="term" value="F:zinc ion binding"/>
    <property type="evidence" value="ECO:0007669"/>
    <property type="project" value="UniProtKB-KW"/>
</dbReference>
<feature type="compositionally biased region" description="Basic residues" evidence="4">
    <location>
        <begin position="497"/>
        <end position="508"/>
    </location>
</feature>
<reference evidence="6" key="1">
    <citation type="submission" date="2017-09" db="EMBL/GenBank/DDBJ databases">
        <title>Polyketide synthases of a Diaporthe helianthi virulent isolate.</title>
        <authorList>
            <person name="Baroncelli R."/>
        </authorList>
    </citation>
    <scope>NUCLEOTIDE SEQUENCE [LARGE SCALE GENOMIC DNA]</scope>
    <source>
        <strain evidence="6">7/96</strain>
    </source>
</reference>
<keyword evidence="3" id="KW-0862">Zinc</keyword>
<dbReference type="InterPro" id="IPR019787">
    <property type="entry name" value="Znf_PHD-finger"/>
</dbReference>
<evidence type="ECO:0000256" key="2">
    <source>
        <dbReference type="ARBA" id="ARBA00022771"/>
    </source>
</evidence>
<dbReference type="OrthoDB" id="418595at2759"/>
<feature type="compositionally biased region" description="Polar residues" evidence="4">
    <location>
        <begin position="44"/>
        <end position="59"/>
    </location>
</feature>
<dbReference type="PROSITE" id="PS50330">
    <property type="entry name" value="UIM"/>
    <property type="match status" value="1"/>
</dbReference>
<dbReference type="AlphaFoldDB" id="A0A2P5IFM2"/>
<dbReference type="InterPro" id="IPR019786">
    <property type="entry name" value="Zinc_finger_PHD-type_CS"/>
</dbReference>
<evidence type="ECO:0000256" key="1">
    <source>
        <dbReference type="ARBA" id="ARBA00022723"/>
    </source>
</evidence>
<sequence>MAGNSPPRRSSRARTVQSQSQSQVQSQQSSTSSSLSGRPERNTRSVNKTGSPQKSTPSLSDEPPDESVASTDDLPTRRRRTRAQGQEEERDKQLPHRDTIEMAGDPDEILEEDDGAVRCVCGFDDYPGPPPVDDDKKHGPKDSIDVEPLLPSDINDDVAGLFVQCDVCNVWQHGACVGIMSEDTTPDEYYCEDCRKDLHKVHIASNGQRYSHYFPILPNHRKSTTRSRSPKDKDSKERETRSGRQSSITQASKRRSTMNSRDAAYDEEEQLRLAIEASKEVVGQDSAIESASGSRRSKRGRDDSEEKQDNGKRQRTKSKSPSPAEDNNEPPDALEDSEEASNNRSGSKKSRNLVTRNQGQYKEKEREERERQRAEAAKKRSGRAERRRADGSTPVSTILVKGSEAQADTDSDPSEELPLATRTVASRSTGERTTTAAAATMTTTAATTTMTTVTATATTTVGGESKAETNSTVEAPPSSQTTPDTPPTNTPAQGSSKPKRAPAKKGKGRNQYTKDRDIRDETSPARSQSRDVQGHDTGHGHHVKSGEGSHKPHSRAKGGFNSKVSMTDMKRKASAMLDYISRTQVEMAGEATPPNSDSPKPAEGVAAHTADIAFRSGQKKVSELANGELGANPHPTGEHRDFKDLSSMEMMARLSTDLIKWQQEFAS</sequence>
<dbReference type="GO" id="GO:0061186">
    <property type="term" value="P:negative regulation of silent mating-type cassette heterochromatin formation"/>
    <property type="evidence" value="ECO:0007669"/>
    <property type="project" value="TreeGrafter"/>
</dbReference>
<feature type="compositionally biased region" description="Low complexity" evidence="4">
    <location>
        <begin position="433"/>
        <end position="461"/>
    </location>
</feature>
<organism evidence="6 7">
    <name type="scientific">Diaporthe helianthi</name>
    <dbReference type="NCBI Taxonomy" id="158607"/>
    <lineage>
        <taxon>Eukaryota</taxon>
        <taxon>Fungi</taxon>
        <taxon>Dikarya</taxon>
        <taxon>Ascomycota</taxon>
        <taxon>Pezizomycotina</taxon>
        <taxon>Sordariomycetes</taxon>
        <taxon>Sordariomycetidae</taxon>
        <taxon>Diaporthales</taxon>
        <taxon>Diaporthaceae</taxon>
        <taxon>Diaporthe</taxon>
    </lineage>
</organism>
<dbReference type="STRING" id="158607.A0A2P5IFM2"/>
<dbReference type="Proteomes" id="UP000094444">
    <property type="component" value="Unassembled WGS sequence"/>
</dbReference>
<dbReference type="GO" id="GO:0033698">
    <property type="term" value="C:Rpd3L complex"/>
    <property type="evidence" value="ECO:0007669"/>
    <property type="project" value="TreeGrafter"/>
</dbReference>
<keyword evidence="1" id="KW-0479">Metal-binding</keyword>
<dbReference type="PANTHER" id="PTHR47793:SF1">
    <property type="entry name" value="HISTONE DEACETYLASE COMPLEX SUBUNIT CTI6"/>
    <property type="match status" value="1"/>
</dbReference>
<dbReference type="GO" id="GO:0070210">
    <property type="term" value="C:Rpd3L-Expanded complex"/>
    <property type="evidence" value="ECO:0007669"/>
    <property type="project" value="TreeGrafter"/>
</dbReference>
<comment type="caution">
    <text evidence="6">The sequence shown here is derived from an EMBL/GenBank/DDBJ whole genome shotgun (WGS) entry which is preliminary data.</text>
</comment>
<feature type="domain" description="Zinc finger PHD-type" evidence="5">
    <location>
        <begin position="118"/>
        <end position="195"/>
    </location>
</feature>
<dbReference type="InterPro" id="IPR013083">
    <property type="entry name" value="Znf_RING/FYVE/PHD"/>
</dbReference>
<dbReference type="EMBL" id="MAVT02000011">
    <property type="protein sequence ID" value="POS81307.1"/>
    <property type="molecule type" value="Genomic_DNA"/>
</dbReference>
<evidence type="ECO:0000256" key="3">
    <source>
        <dbReference type="ARBA" id="ARBA00022833"/>
    </source>
</evidence>
<feature type="region of interest" description="Disordered" evidence="4">
    <location>
        <begin position="212"/>
        <end position="264"/>
    </location>
</feature>
<feature type="compositionally biased region" description="Acidic residues" evidence="4">
    <location>
        <begin position="326"/>
        <end position="339"/>
    </location>
</feature>
<feature type="compositionally biased region" description="Basic and acidic residues" evidence="4">
    <location>
        <begin position="361"/>
        <end position="390"/>
    </location>
</feature>
<gene>
    <name evidence="6" type="ORF">DHEL01_v200283</name>
</gene>
<protein>
    <submittedName>
        <fullName evidence="6">PHD-finger domain-containing protein</fullName>
    </submittedName>
</protein>
<dbReference type="InterPro" id="IPR001965">
    <property type="entry name" value="Znf_PHD"/>
</dbReference>
<dbReference type="InterPro" id="IPR053051">
    <property type="entry name" value="HDAC_complex_subunit"/>
</dbReference>
<feature type="compositionally biased region" description="Basic and acidic residues" evidence="4">
    <location>
        <begin position="85"/>
        <end position="100"/>
    </location>
</feature>
<dbReference type="Pfam" id="PF00628">
    <property type="entry name" value="PHD"/>
    <property type="match status" value="1"/>
</dbReference>
<feature type="region of interest" description="Disordered" evidence="4">
    <location>
        <begin position="277"/>
        <end position="565"/>
    </location>
</feature>
<feature type="compositionally biased region" description="Low complexity" evidence="4">
    <location>
        <begin position="13"/>
        <end position="34"/>
    </location>
</feature>
<evidence type="ECO:0000259" key="5">
    <source>
        <dbReference type="SMART" id="SM00249"/>
    </source>
</evidence>
<dbReference type="PROSITE" id="PS01359">
    <property type="entry name" value="ZF_PHD_1"/>
    <property type="match status" value="1"/>
</dbReference>
<feature type="compositionally biased region" description="Basic and acidic residues" evidence="4">
    <location>
        <begin position="229"/>
        <end position="242"/>
    </location>
</feature>
<evidence type="ECO:0000313" key="7">
    <source>
        <dbReference type="Proteomes" id="UP000094444"/>
    </source>
</evidence>
<proteinExistence type="predicted"/>
<keyword evidence="2" id="KW-0863">Zinc-finger</keyword>
<dbReference type="InterPro" id="IPR003903">
    <property type="entry name" value="UIM_dom"/>
</dbReference>
<keyword evidence="7" id="KW-1185">Reference proteome</keyword>
<dbReference type="Gene3D" id="3.30.40.10">
    <property type="entry name" value="Zinc/RING finger domain, C3HC4 (zinc finger)"/>
    <property type="match status" value="1"/>
</dbReference>
<dbReference type="GO" id="GO:0061188">
    <property type="term" value="P:negative regulation of rDNA heterochromatin formation"/>
    <property type="evidence" value="ECO:0007669"/>
    <property type="project" value="TreeGrafter"/>
</dbReference>
<dbReference type="InterPro" id="IPR011011">
    <property type="entry name" value="Znf_FYVE_PHD"/>
</dbReference>
<dbReference type="SMART" id="SM00249">
    <property type="entry name" value="PHD"/>
    <property type="match status" value="1"/>
</dbReference>
<dbReference type="PANTHER" id="PTHR47793">
    <property type="entry name" value="HISTONE DEACETYLASE COMPLEX SUBUNIT CTI6"/>
    <property type="match status" value="1"/>
</dbReference>
<evidence type="ECO:0000256" key="4">
    <source>
        <dbReference type="SAM" id="MobiDB-lite"/>
    </source>
</evidence>
<dbReference type="SUPFAM" id="SSF57903">
    <property type="entry name" value="FYVE/PHD zinc finger"/>
    <property type="match status" value="1"/>
</dbReference>
<accession>A0A2P5IFM2</accession>
<feature type="compositionally biased region" description="Basic and acidic residues" evidence="4">
    <location>
        <begin position="300"/>
        <end position="312"/>
    </location>
</feature>
<name>A0A2P5IFM2_DIAHE</name>
<feature type="compositionally biased region" description="Basic and acidic residues" evidence="4">
    <location>
        <begin position="512"/>
        <end position="550"/>
    </location>
</feature>
<feature type="compositionally biased region" description="Polar residues" evidence="4">
    <location>
        <begin position="423"/>
        <end position="432"/>
    </location>
</feature>
<feature type="region of interest" description="Disordered" evidence="4">
    <location>
        <begin position="1"/>
        <end position="110"/>
    </location>
</feature>
<dbReference type="InParanoid" id="A0A2P5IFM2"/>